<dbReference type="Proteomes" id="UP000176867">
    <property type="component" value="Unassembled WGS sequence"/>
</dbReference>
<accession>A0A1F6G600</accession>
<organism evidence="1 2">
    <name type="scientific">Candidatus Kaiserbacteria bacterium RIFOXYD1_FULL_47_14</name>
    <dbReference type="NCBI Taxonomy" id="1798533"/>
    <lineage>
        <taxon>Bacteria</taxon>
        <taxon>Candidatus Kaiseribacteriota</taxon>
    </lineage>
</organism>
<gene>
    <name evidence="1" type="ORF">A2609_00350</name>
</gene>
<comment type="caution">
    <text evidence="1">The sequence shown here is derived from an EMBL/GenBank/DDBJ whole genome shotgun (WGS) entry which is preliminary data.</text>
</comment>
<evidence type="ECO:0000313" key="1">
    <source>
        <dbReference type="EMBL" id="OGG93509.1"/>
    </source>
</evidence>
<proteinExistence type="predicted"/>
<sequence length="123" mass="14483">MWAGLTCPNKKAKNLVQCGYMLRSIRIEIQAGFTGINDIKQHKVLEAKRVFRDNGTRTLAIYFDLCNWQVAFIKLNEIEDDDMNWITRTNLDDGLVWNIDQNFFFWNLTQSSLKFKQLKSIVF</sequence>
<reference evidence="1 2" key="1">
    <citation type="journal article" date="2016" name="Nat. Commun.">
        <title>Thousands of microbial genomes shed light on interconnected biogeochemical processes in an aquifer system.</title>
        <authorList>
            <person name="Anantharaman K."/>
            <person name="Brown C.T."/>
            <person name="Hug L.A."/>
            <person name="Sharon I."/>
            <person name="Castelle C.J."/>
            <person name="Probst A.J."/>
            <person name="Thomas B.C."/>
            <person name="Singh A."/>
            <person name="Wilkins M.J."/>
            <person name="Karaoz U."/>
            <person name="Brodie E.L."/>
            <person name="Williams K.H."/>
            <person name="Hubbard S.S."/>
            <person name="Banfield J.F."/>
        </authorList>
    </citation>
    <scope>NUCLEOTIDE SEQUENCE [LARGE SCALE GENOMIC DNA]</scope>
</reference>
<dbReference type="EMBL" id="MFMU01000006">
    <property type="protein sequence ID" value="OGG93509.1"/>
    <property type="molecule type" value="Genomic_DNA"/>
</dbReference>
<protein>
    <submittedName>
        <fullName evidence="1">Uncharacterized protein</fullName>
    </submittedName>
</protein>
<evidence type="ECO:0000313" key="2">
    <source>
        <dbReference type="Proteomes" id="UP000176867"/>
    </source>
</evidence>
<dbReference type="AlphaFoldDB" id="A0A1F6G600"/>
<name>A0A1F6G600_9BACT</name>